<comment type="caution">
    <text evidence="1">The sequence shown here is derived from an EMBL/GenBank/DDBJ whole genome shotgun (WGS) entry which is preliminary data.</text>
</comment>
<evidence type="ECO:0000313" key="1">
    <source>
        <dbReference type="EMBL" id="KAH6948182.1"/>
    </source>
</evidence>
<dbReference type="EMBL" id="CM023481">
    <property type="protein sequence ID" value="KAH6948182.1"/>
    <property type="molecule type" value="Genomic_DNA"/>
</dbReference>
<dbReference type="Proteomes" id="UP000821845">
    <property type="component" value="Chromosome 1"/>
</dbReference>
<evidence type="ECO:0000313" key="2">
    <source>
        <dbReference type="Proteomes" id="UP000821845"/>
    </source>
</evidence>
<reference evidence="1" key="1">
    <citation type="submission" date="2020-05" db="EMBL/GenBank/DDBJ databases">
        <title>Large-scale comparative analyses of tick genomes elucidate their genetic diversity and vector capacities.</title>
        <authorList>
            <person name="Jia N."/>
            <person name="Wang J."/>
            <person name="Shi W."/>
            <person name="Du L."/>
            <person name="Sun Y."/>
            <person name="Zhan W."/>
            <person name="Jiang J."/>
            <person name="Wang Q."/>
            <person name="Zhang B."/>
            <person name="Ji P."/>
            <person name="Sakyi L.B."/>
            <person name="Cui X."/>
            <person name="Yuan T."/>
            <person name="Jiang B."/>
            <person name="Yang W."/>
            <person name="Lam T.T.-Y."/>
            <person name="Chang Q."/>
            <person name="Ding S."/>
            <person name="Wang X."/>
            <person name="Zhu J."/>
            <person name="Ruan X."/>
            <person name="Zhao L."/>
            <person name="Wei J."/>
            <person name="Que T."/>
            <person name="Du C."/>
            <person name="Cheng J."/>
            <person name="Dai P."/>
            <person name="Han X."/>
            <person name="Huang E."/>
            <person name="Gao Y."/>
            <person name="Liu J."/>
            <person name="Shao H."/>
            <person name="Ye R."/>
            <person name="Li L."/>
            <person name="Wei W."/>
            <person name="Wang X."/>
            <person name="Wang C."/>
            <person name="Yang T."/>
            <person name="Huo Q."/>
            <person name="Li W."/>
            <person name="Guo W."/>
            <person name="Chen H."/>
            <person name="Zhou L."/>
            <person name="Ni X."/>
            <person name="Tian J."/>
            <person name="Zhou Y."/>
            <person name="Sheng Y."/>
            <person name="Liu T."/>
            <person name="Pan Y."/>
            <person name="Xia L."/>
            <person name="Li J."/>
            <person name="Zhao F."/>
            <person name="Cao W."/>
        </authorList>
    </citation>
    <scope>NUCLEOTIDE SEQUENCE</scope>
    <source>
        <strain evidence="1">Hyas-2018</strain>
    </source>
</reference>
<keyword evidence="2" id="KW-1185">Reference proteome</keyword>
<sequence length="275" mass="30712">MYREEEQGPKTTAELVSIYGYDIRTETLPPRARRQRHCAYSSSKYQCNWEDEEACTPCSGSGHGGVHGGQRTRGGSPIENPPFHDEDFPDFNLKPTNSENLVTVQEDWTPGSSSSHQEEWDQTIKGSRMTNRGCGKHPTQPPSRIQDALPRRQDSDVKENASLAHGISRPAVETFVKPNEAPHNLPSTGRSQDLCQLLTEHEQSEKDFEALEKLASKGELEDVGSFADRLPSFKARPADITLHSFIRHSTMAAEIYPANPSLSSLKTTPRDRREA</sequence>
<gene>
    <name evidence="1" type="ORF">HPB50_023132</name>
</gene>
<proteinExistence type="predicted"/>
<protein>
    <submittedName>
        <fullName evidence="1">Uncharacterized protein</fullName>
    </submittedName>
</protein>
<organism evidence="1 2">
    <name type="scientific">Hyalomma asiaticum</name>
    <name type="common">Tick</name>
    <dbReference type="NCBI Taxonomy" id="266040"/>
    <lineage>
        <taxon>Eukaryota</taxon>
        <taxon>Metazoa</taxon>
        <taxon>Ecdysozoa</taxon>
        <taxon>Arthropoda</taxon>
        <taxon>Chelicerata</taxon>
        <taxon>Arachnida</taxon>
        <taxon>Acari</taxon>
        <taxon>Parasitiformes</taxon>
        <taxon>Ixodida</taxon>
        <taxon>Ixodoidea</taxon>
        <taxon>Ixodidae</taxon>
        <taxon>Hyalomminae</taxon>
        <taxon>Hyalomma</taxon>
    </lineage>
</organism>
<accession>A0ACB7TKT9</accession>
<name>A0ACB7TKT9_HYAAI</name>